<gene>
    <name evidence="2" type="ORF">FHW37_10215</name>
</gene>
<evidence type="ECO:0000313" key="3">
    <source>
        <dbReference type="Proteomes" id="UP000320653"/>
    </source>
</evidence>
<name>A0A561R1B7_9HYPH</name>
<protein>
    <submittedName>
        <fullName evidence="2">Uncharacterized protein</fullName>
    </submittedName>
</protein>
<dbReference type="AlphaFoldDB" id="A0A561R1B7"/>
<keyword evidence="1" id="KW-0472">Membrane</keyword>
<proteinExistence type="predicted"/>
<reference evidence="2 3" key="1">
    <citation type="submission" date="2019-06" db="EMBL/GenBank/DDBJ databases">
        <title>Sorghum-associated microbial communities from plants grown in Nebraska, USA.</title>
        <authorList>
            <person name="Schachtman D."/>
        </authorList>
    </citation>
    <scope>NUCLEOTIDE SEQUENCE [LARGE SCALE GENOMIC DNA]</scope>
    <source>
        <strain evidence="2 3">1225</strain>
    </source>
</reference>
<evidence type="ECO:0000256" key="1">
    <source>
        <dbReference type="SAM" id="Phobius"/>
    </source>
</evidence>
<comment type="caution">
    <text evidence="2">The sequence shown here is derived from an EMBL/GenBank/DDBJ whole genome shotgun (WGS) entry which is preliminary data.</text>
</comment>
<accession>A0A561R1B7</accession>
<dbReference type="OrthoDB" id="5948392at2"/>
<keyword evidence="1" id="KW-0812">Transmembrane</keyword>
<sequence>MAINRGSLALRYGLVFFAIVILALLPAILAIGSSIFADSIGCQVDEGSSHPCLFMGSDIGDTLNFLFVMGWFALMTIPAGAAALALWASVLVLHLILRRLSR</sequence>
<feature type="transmembrane region" description="Helical" evidence="1">
    <location>
        <begin position="12"/>
        <end position="37"/>
    </location>
</feature>
<keyword evidence="3" id="KW-1185">Reference proteome</keyword>
<dbReference type="Proteomes" id="UP000320653">
    <property type="component" value="Unassembled WGS sequence"/>
</dbReference>
<keyword evidence="1" id="KW-1133">Transmembrane helix</keyword>
<evidence type="ECO:0000313" key="2">
    <source>
        <dbReference type="EMBL" id="TWF56389.1"/>
    </source>
</evidence>
<dbReference type="RefSeq" id="WP_145633915.1">
    <property type="nucleotide sequence ID" value="NZ_VIWP01000002.1"/>
</dbReference>
<feature type="transmembrane region" description="Helical" evidence="1">
    <location>
        <begin position="71"/>
        <end position="97"/>
    </location>
</feature>
<organism evidence="2 3">
    <name type="scientific">Neorhizobium alkalisoli</name>
    <dbReference type="NCBI Taxonomy" id="528178"/>
    <lineage>
        <taxon>Bacteria</taxon>
        <taxon>Pseudomonadati</taxon>
        <taxon>Pseudomonadota</taxon>
        <taxon>Alphaproteobacteria</taxon>
        <taxon>Hyphomicrobiales</taxon>
        <taxon>Rhizobiaceae</taxon>
        <taxon>Rhizobium/Agrobacterium group</taxon>
        <taxon>Neorhizobium</taxon>
    </lineage>
</organism>
<dbReference type="EMBL" id="VIWP01000002">
    <property type="protein sequence ID" value="TWF56389.1"/>
    <property type="molecule type" value="Genomic_DNA"/>
</dbReference>